<organism evidence="1 2">
    <name type="scientific">Araneus ventricosus</name>
    <name type="common">Orbweaver spider</name>
    <name type="synonym">Epeira ventricosa</name>
    <dbReference type="NCBI Taxonomy" id="182803"/>
    <lineage>
        <taxon>Eukaryota</taxon>
        <taxon>Metazoa</taxon>
        <taxon>Ecdysozoa</taxon>
        <taxon>Arthropoda</taxon>
        <taxon>Chelicerata</taxon>
        <taxon>Arachnida</taxon>
        <taxon>Araneae</taxon>
        <taxon>Araneomorphae</taxon>
        <taxon>Entelegynae</taxon>
        <taxon>Araneoidea</taxon>
        <taxon>Araneidae</taxon>
        <taxon>Araneus</taxon>
    </lineage>
</organism>
<protein>
    <submittedName>
        <fullName evidence="1">Uncharacterized protein</fullName>
    </submittedName>
</protein>
<evidence type="ECO:0000313" key="1">
    <source>
        <dbReference type="EMBL" id="GBL89557.1"/>
    </source>
</evidence>
<evidence type="ECO:0000313" key="2">
    <source>
        <dbReference type="Proteomes" id="UP000499080"/>
    </source>
</evidence>
<reference evidence="1 2" key="1">
    <citation type="journal article" date="2019" name="Sci. Rep.">
        <title>Orb-weaving spider Araneus ventricosus genome elucidates the spidroin gene catalogue.</title>
        <authorList>
            <person name="Kono N."/>
            <person name="Nakamura H."/>
            <person name="Ohtoshi R."/>
            <person name="Moran D.A.P."/>
            <person name="Shinohara A."/>
            <person name="Yoshida Y."/>
            <person name="Fujiwara M."/>
            <person name="Mori M."/>
            <person name="Tomita M."/>
            <person name="Arakawa K."/>
        </authorList>
    </citation>
    <scope>NUCLEOTIDE SEQUENCE [LARGE SCALE GENOMIC DNA]</scope>
</reference>
<dbReference type="Proteomes" id="UP000499080">
    <property type="component" value="Unassembled WGS sequence"/>
</dbReference>
<keyword evidence="2" id="KW-1185">Reference proteome</keyword>
<comment type="caution">
    <text evidence="1">The sequence shown here is derived from an EMBL/GenBank/DDBJ whole genome shotgun (WGS) entry which is preliminary data.</text>
</comment>
<dbReference type="PANTHER" id="PTHR46409">
    <property type="entry name" value="HTH PSQ-TYPE DOMAIN-CONTAINING PROTEIN"/>
    <property type="match status" value="1"/>
</dbReference>
<accession>A0A4Y2BCS2</accession>
<proteinExistence type="predicted"/>
<dbReference type="AlphaFoldDB" id="A0A4Y2BCS2"/>
<sequence>MLLAMLTDEICHIRTLATRRIIKAREIGPDGNCVRRFVIPAVNFRATGSDVDLIDWLACNVTPPPGLRHISSHELLKMIQDDVPMDCRTLLNFLHTRKQLREL</sequence>
<dbReference type="EMBL" id="BGPR01000065">
    <property type="protein sequence ID" value="GBL89557.1"/>
    <property type="molecule type" value="Genomic_DNA"/>
</dbReference>
<gene>
    <name evidence="1" type="ORF">AVEN_87886_1</name>
</gene>
<dbReference type="PANTHER" id="PTHR46409:SF1">
    <property type="entry name" value="HTH PSQ-TYPE DOMAIN-CONTAINING PROTEIN"/>
    <property type="match status" value="1"/>
</dbReference>
<name>A0A4Y2BCS2_ARAVE</name>